<dbReference type="PROSITE" id="PS50896">
    <property type="entry name" value="LISH"/>
    <property type="match status" value="1"/>
</dbReference>
<evidence type="ECO:0000313" key="6">
    <source>
        <dbReference type="Proteomes" id="UP000275267"/>
    </source>
</evidence>
<dbReference type="PANTHER" id="PTHR45093:SF5">
    <property type="entry name" value="LEUNIG"/>
    <property type="match status" value="1"/>
</dbReference>
<protein>
    <submittedName>
        <fullName evidence="5">Transcriptional corepressor LEUNIG</fullName>
    </submittedName>
</protein>
<sequence length="957" mass="103553">MSQTNWEADKMLDVYIYDYFMKRNLQATAKAFQAEGKVSSDPVAIDAPGGFLFEWWSVFWDIFIARTNEKHSDVAASYIENQSTANVMATKMYEERLKVPSQRESLEEPSMKQRYGENAGQLLDSNEASLLKAASSGQSSGQILHGTVGGLSGTLQQVQARSPQLPGPAQGIKTEINPILTPRAAGAEGSFIGVQGSSQAGNNLTLKGWPLTGLEQLRSGILQQKSFIQNQQQLHQQIQMLTPQQQQQLMLQAQQNMSSPTSSDVDNRRLRMMLNSRNAVLGRDGQTNSGTDIIPNIASPSQSGGDIDILIKTAKKRKKPGSSSGRANSSGTANTAGPSPSSAPSTPSTHTPGDAMSVQQLQHNGGSAKPMVMFGSDGTGSLTSPANPLDDVDRLLEDGSLDDNVESFLSQDDMDPRDNLGRCMDASKGFGFSEVAKARASSTKVNCCHFSSDGKLLATGGHDKKVLLWGTEPLKPKSSLEEHSFLITDVRFSPSMSRLATSSFDKTVRVWDADNPDYSLRTFTGHSASVMSLDFHPNKEDMICSCDSDGEVRSWSINNGSCLTFVKVFKGGATQMRFQPCKGKYLAAASEKTIYILDGETQHACRNPLQGHNKNIQSLCWDSAGDYLASVSEDSVRIWSFTSGHDGEFVHELNCSGNKFHSCVFHPTYPSLLVIGCYESLELWDIREKNTMTFNNAHEGMIAALAASSVTGKVASTEYSLRIFTGHQASIMSLDFHPNKQDVICSCDSGGQVRSWSTKYANCLNRVKVSRGVAVQLRFQPCRGKYLATASEKAVFILDGETQIARRSPLQGHSKDIQSLCWDSPGDYLASVSEDSMVVISKHESASVLGSFSGISSRHVGRKNMGRPIGPSNGHGNKRVSTLLLSLSPAVSLRLLPSPLTATHGLAVQRRLTSPTPLPFGCRRPTAGSQARGARPAGGVSFSPSPLLLSRGARLPQ</sequence>
<dbReference type="SUPFAM" id="SSF50978">
    <property type="entry name" value="WD40 repeat-like"/>
    <property type="match status" value="2"/>
</dbReference>
<organism evidence="5 6">
    <name type="scientific">Panicum miliaceum</name>
    <name type="common">Proso millet</name>
    <name type="synonym">Broomcorn millet</name>
    <dbReference type="NCBI Taxonomy" id="4540"/>
    <lineage>
        <taxon>Eukaryota</taxon>
        <taxon>Viridiplantae</taxon>
        <taxon>Streptophyta</taxon>
        <taxon>Embryophyta</taxon>
        <taxon>Tracheophyta</taxon>
        <taxon>Spermatophyta</taxon>
        <taxon>Magnoliopsida</taxon>
        <taxon>Liliopsida</taxon>
        <taxon>Poales</taxon>
        <taxon>Poaceae</taxon>
        <taxon>PACMAD clade</taxon>
        <taxon>Panicoideae</taxon>
        <taxon>Panicodae</taxon>
        <taxon>Paniceae</taxon>
        <taxon>Panicinae</taxon>
        <taxon>Panicum</taxon>
        <taxon>Panicum sect. Panicum</taxon>
    </lineage>
</organism>
<dbReference type="PANTHER" id="PTHR45093">
    <property type="entry name" value="TRANSCRIPTION ACTIVATOR MSS11"/>
    <property type="match status" value="1"/>
</dbReference>
<evidence type="ECO:0000256" key="2">
    <source>
        <dbReference type="ARBA" id="ARBA00022737"/>
    </source>
</evidence>
<dbReference type="OrthoDB" id="47802at2759"/>
<gene>
    <name evidence="5" type="ORF">C2845_PM07G15240</name>
</gene>
<dbReference type="InterPro" id="IPR006594">
    <property type="entry name" value="LisH"/>
</dbReference>
<feature type="compositionally biased region" description="Low complexity" evidence="4">
    <location>
        <begin position="321"/>
        <end position="352"/>
    </location>
</feature>
<dbReference type="FunFam" id="2.130.10.10:FF:000495">
    <property type="entry name" value="Transcriptional corepressor LEUNIG"/>
    <property type="match status" value="1"/>
</dbReference>
<feature type="repeat" description="WD" evidence="3">
    <location>
        <begin position="810"/>
        <end position="840"/>
    </location>
</feature>
<dbReference type="AlphaFoldDB" id="A0A3L6SNX7"/>
<feature type="repeat" description="WD" evidence="3">
    <location>
        <begin position="438"/>
        <end position="469"/>
    </location>
</feature>
<dbReference type="STRING" id="4540.A0A3L6SNX7"/>
<evidence type="ECO:0000256" key="4">
    <source>
        <dbReference type="SAM" id="MobiDB-lite"/>
    </source>
</evidence>
<reference evidence="6" key="1">
    <citation type="journal article" date="2019" name="Nat. Commun.">
        <title>The genome of broomcorn millet.</title>
        <authorList>
            <person name="Zou C."/>
            <person name="Miki D."/>
            <person name="Li D."/>
            <person name="Tang Q."/>
            <person name="Xiao L."/>
            <person name="Rajput S."/>
            <person name="Deng P."/>
            <person name="Jia W."/>
            <person name="Huang R."/>
            <person name="Zhang M."/>
            <person name="Sun Y."/>
            <person name="Hu J."/>
            <person name="Fu X."/>
            <person name="Schnable P.S."/>
            <person name="Li F."/>
            <person name="Zhang H."/>
            <person name="Feng B."/>
            <person name="Zhu X."/>
            <person name="Liu R."/>
            <person name="Schnable J.C."/>
            <person name="Zhu J.-K."/>
            <person name="Zhang H."/>
        </authorList>
    </citation>
    <scope>NUCLEOTIDE SEQUENCE [LARGE SCALE GENOMIC DNA]</scope>
</reference>
<dbReference type="PROSITE" id="PS50294">
    <property type="entry name" value="WD_REPEATS_REGION"/>
    <property type="match status" value="2"/>
</dbReference>
<keyword evidence="2" id="KW-0677">Repeat</keyword>
<feature type="repeat" description="WD" evidence="3">
    <location>
        <begin position="724"/>
        <end position="766"/>
    </location>
</feature>
<dbReference type="CDD" id="cd00200">
    <property type="entry name" value="WD40"/>
    <property type="match status" value="1"/>
</dbReference>
<accession>A0A3L6SNX7</accession>
<keyword evidence="1 3" id="KW-0853">WD repeat</keyword>
<dbReference type="SMART" id="SM00667">
    <property type="entry name" value="LisH"/>
    <property type="match status" value="1"/>
</dbReference>
<feature type="repeat" description="WD" evidence="3">
    <location>
        <begin position="523"/>
        <end position="565"/>
    </location>
</feature>
<feature type="region of interest" description="Disordered" evidence="4">
    <location>
        <begin position="913"/>
        <end position="957"/>
    </location>
</feature>
<dbReference type="PROSITE" id="PS00678">
    <property type="entry name" value="WD_REPEATS_1"/>
    <property type="match status" value="1"/>
</dbReference>
<dbReference type="InterPro" id="IPR015943">
    <property type="entry name" value="WD40/YVTN_repeat-like_dom_sf"/>
</dbReference>
<name>A0A3L6SNX7_PANMI</name>
<evidence type="ECO:0000256" key="3">
    <source>
        <dbReference type="PROSITE-ProRule" id="PRU00221"/>
    </source>
</evidence>
<dbReference type="Gene3D" id="2.130.10.10">
    <property type="entry name" value="YVTN repeat-like/Quinoprotein amine dehydrogenase"/>
    <property type="match status" value="3"/>
</dbReference>
<dbReference type="EMBL" id="PQIB02000004">
    <property type="protein sequence ID" value="RLN23464.1"/>
    <property type="molecule type" value="Genomic_DNA"/>
</dbReference>
<dbReference type="Proteomes" id="UP000275267">
    <property type="component" value="Unassembled WGS sequence"/>
</dbReference>
<feature type="region of interest" description="Disordered" evidence="4">
    <location>
        <begin position="278"/>
        <end position="386"/>
    </location>
</feature>
<dbReference type="PROSITE" id="PS50082">
    <property type="entry name" value="WD_REPEATS_2"/>
    <property type="match status" value="5"/>
</dbReference>
<keyword evidence="6" id="KW-1185">Reference proteome</keyword>
<dbReference type="GO" id="GO:0005634">
    <property type="term" value="C:nucleus"/>
    <property type="evidence" value="ECO:0007669"/>
    <property type="project" value="TreeGrafter"/>
</dbReference>
<dbReference type="FunFam" id="2.130.10.10:FF:000353">
    <property type="entry name" value="Transcriptional corepressor LEUNIG"/>
    <property type="match status" value="1"/>
</dbReference>
<evidence type="ECO:0000256" key="1">
    <source>
        <dbReference type="ARBA" id="ARBA00022574"/>
    </source>
</evidence>
<dbReference type="Pfam" id="PF00400">
    <property type="entry name" value="WD40"/>
    <property type="match status" value="6"/>
</dbReference>
<proteinExistence type="predicted"/>
<dbReference type="Pfam" id="PF08513">
    <property type="entry name" value="LisH"/>
    <property type="match status" value="1"/>
</dbReference>
<comment type="caution">
    <text evidence="5">The sequence shown here is derived from an EMBL/GenBank/DDBJ whole genome shotgun (WGS) entry which is preliminary data.</text>
</comment>
<feature type="repeat" description="WD" evidence="3">
    <location>
        <begin position="480"/>
        <end position="521"/>
    </location>
</feature>
<dbReference type="SMART" id="SM00320">
    <property type="entry name" value="WD40"/>
    <property type="match status" value="9"/>
</dbReference>
<dbReference type="InterPro" id="IPR019775">
    <property type="entry name" value="WD40_repeat_CS"/>
</dbReference>
<dbReference type="InterPro" id="IPR036322">
    <property type="entry name" value="WD40_repeat_dom_sf"/>
</dbReference>
<dbReference type="InterPro" id="IPR001680">
    <property type="entry name" value="WD40_rpt"/>
</dbReference>
<evidence type="ECO:0000313" key="5">
    <source>
        <dbReference type="EMBL" id="RLN23464.1"/>
    </source>
</evidence>